<feature type="non-terminal residue" evidence="1">
    <location>
        <position position="1"/>
    </location>
</feature>
<dbReference type="InterPro" id="IPR015943">
    <property type="entry name" value="WD40/YVTN_repeat-like_dom_sf"/>
</dbReference>
<dbReference type="EMBL" id="UINC01013185">
    <property type="protein sequence ID" value="SVA57127.1"/>
    <property type="molecule type" value="Genomic_DNA"/>
</dbReference>
<dbReference type="InterPro" id="IPR011047">
    <property type="entry name" value="Quinoprotein_ADH-like_sf"/>
</dbReference>
<dbReference type="AlphaFoldDB" id="A0A381WYY9"/>
<evidence type="ECO:0000313" key="1">
    <source>
        <dbReference type="EMBL" id="SVA57127.1"/>
    </source>
</evidence>
<sequence length="91" mass="10275">VSKNGNMVSISQTTGEKTEFDLPDYSLVKHAPIYSRNLCIIPFADGTLTGINIKNGSLEWQIETGKPITGFWRVGKGFMTQDVKKMLRYYQ</sequence>
<accession>A0A381WYY9</accession>
<proteinExistence type="predicted"/>
<protein>
    <submittedName>
        <fullName evidence="1">Uncharacterized protein</fullName>
    </submittedName>
</protein>
<dbReference type="Gene3D" id="2.130.10.10">
    <property type="entry name" value="YVTN repeat-like/Quinoprotein amine dehydrogenase"/>
    <property type="match status" value="1"/>
</dbReference>
<dbReference type="SUPFAM" id="SSF50998">
    <property type="entry name" value="Quinoprotein alcohol dehydrogenase-like"/>
    <property type="match status" value="1"/>
</dbReference>
<reference evidence="1" key="1">
    <citation type="submission" date="2018-05" db="EMBL/GenBank/DDBJ databases">
        <authorList>
            <person name="Lanie J.A."/>
            <person name="Ng W.-L."/>
            <person name="Kazmierczak K.M."/>
            <person name="Andrzejewski T.M."/>
            <person name="Davidsen T.M."/>
            <person name="Wayne K.J."/>
            <person name="Tettelin H."/>
            <person name="Glass J.I."/>
            <person name="Rusch D."/>
            <person name="Podicherti R."/>
            <person name="Tsui H.-C.T."/>
            <person name="Winkler M.E."/>
        </authorList>
    </citation>
    <scope>NUCLEOTIDE SEQUENCE</scope>
</reference>
<name>A0A381WYY9_9ZZZZ</name>
<gene>
    <name evidence="1" type="ORF">METZ01_LOCUS109981</name>
</gene>
<organism evidence="1">
    <name type="scientific">marine metagenome</name>
    <dbReference type="NCBI Taxonomy" id="408172"/>
    <lineage>
        <taxon>unclassified sequences</taxon>
        <taxon>metagenomes</taxon>
        <taxon>ecological metagenomes</taxon>
    </lineage>
</organism>